<dbReference type="InterPro" id="IPR002318">
    <property type="entry name" value="Ala-tRNA-lgiase_IIc"/>
</dbReference>
<keyword evidence="7 11" id="KW-0067">ATP-binding</keyword>
<dbReference type="Pfam" id="PF02272">
    <property type="entry name" value="DHHA1"/>
    <property type="match status" value="1"/>
</dbReference>
<evidence type="ECO:0000256" key="7">
    <source>
        <dbReference type="ARBA" id="ARBA00022840"/>
    </source>
</evidence>
<dbReference type="PRINTS" id="PR00980">
    <property type="entry name" value="TRNASYNTHALA"/>
</dbReference>
<comment type="similarity">
    <text evidence="1 11">Belongs to the class-II aminoacyl-tRNA synthetase family.</text>
</comment>
<feature type="binding site" evidence="11">
    <location>
        <position position="562"/>
    </location>
    <ligand>
        <name>Zn(2+)</name>
        <dbReference type="ChEBI" id="CHEBI:29105"/>
    </ligand>
</feature>
<dbReference type="InterPro" id="IPR003156">
    <property type="entry name" value="DHHA1_dom"/>
</dbReference>
<gene>
    <name evidence="11 14" type="primary">alaS</name>
    <name evidence="13" type="ORF">D2V05_12730</name>
    <name evidence="14" type="ORF">FQ017_12610</name>
</gene>
<dbReference type="FunFam" id="3.30.930.10:FF:000011">
    <property type="entry name" value="Alanine--tRNA ligase, cytoplasmic"/>
    <property type="match status" value="1"/>
</dbReference>
<dbReference type="SUPFAM" id="SSF101353">
    <property type="entry name" value="Putative anticodon-binding domain of alanyl-tRNA synthetase (AlaRS)"/>
    <property type="match status" value="1"/>
</dbReference>
<comment type="function">
    <text evidence="11">Catalyzes the attachment of alanine to tRNA(Ala) in a two-step reaction: alanine is first activated by ATP to form Ala-AMP and then transferred to the acceptor end of tRNA(Ala). Also edits incorrectly charged Ser-tRNA(Ala) and Gly-tRNA(Ala) via its editing domain.</text>
</comment>
<dbReference type="Gene3D" id="3.10.310.40">
    <property type="match status" value="1"/>
</dbReference>
<dbReference type="SUPFAM" id="SSF55681">
    <property type="entry name" value="Class II aaRS and biotin synthetases"/>
    <property type="match status" value="1"/>
</dbReference>
<evidence type="ECO:0000256" key="3">
    <source>
        <dbReference type="ARBA" id="ARBA00022598"/>
    </source>
</evidence>
<evidence type="ECO:0000256" key="9">
    <source>
        <dbReference type="ARBA" id="ARBA00022917"/>
    </source>
</evidence>
<comment type="subcellular location">
    <subcellularLocation>
        <location evidence="11">Cytoplasm</location>
    </subcellularLocation>
</comment>
<evidence type="ECO:0000256" key="11">
    <source>
        <dbReference type="HAMAP-Rule" id="MF_00036"/>
    </source>
</evidence>
<dbReference type="InterPro" id="IPR018164">
    <property type="entry name" value="Ala-tRNA-synth_IIc_N"/>
</dbReference>
<dbReference type="SUPFAM" id="SSF55186">
    <property type="entry name" value="ThrRS/AlaRS common domain"/>
    <property type="match status" value="1"/>
</dbReference>
<keyword evidence="11" id="KW-0963">Cytoplasm</keyword>
<feature type="binding site" evidence="11">
    <location>
        <position position="668"/>
    </location>
    <ligand>
        <name>Zn(2+)</name>
        <dbReference type="ChEBI" id="CHEBI:29105"/>
    </ligand>
</feature>
<evidence type="ECO:0000313" key="15">
    <source>
        <dbReference type="Proteomes" id="UP000266691"/>
    </source>
</evidence>
<dbReference type="FunFam" id="3.30.54.20:FF:000001">
    <property type="entry name" value="Alanine--tRNA ligase"/>
    <property type="match status" value="1"/>
</dbReference>
<evidence type="ECO:0000256" key="1">
    <source>
        <dbReference type="ARBA" id="ARBA00008226"/>
    </source>
</evidence>
<sequence length="870" mass="97848">MTSQEVRAQFLNFFKEKNHKIVPSAPMVMKDDPTLMFTNAGMNQFKEYFLGNSVAKHKRLADTQKCLRVSGKHNDLEEVGKDTYHHTMFEMLGNWSIGDYFKKEAIQWAWELLTEVYKIDKESLYVSIFEGSEDDGLPLDQEAYDLWKAIVPEDRIIKGNKKDNFWEMGDQGPCGPCSEIHVDIRSKAEKAKIPGASLVNQDHPQVVEIWNLVFMQFNRKANGSLEPLPEKHIDTGMGFERLCMVLQGVQSNYDTDVFTPLIREIEIITGHKYGKDEKTDIAIRVIADHVRAVSFSIADGQLPSNTGAGYVIRRILRRAIRYGFTFLDTNQPFIHRLVKVLGEQMGAAFPELKEQKQLIENVIKEEESSFLSTLEQGLVLLDSVIKSAKEKTIDGEKAFELYDTFGFPIDLTSLILEEKGYTLDVQGFNKALKAQKDRSRAASEVSKDDWTVLMTDSEQEFIGYDSLEANVKLVKYRKISSKKEGDQYQLVFNLTPFYAEGGGQVGDKGYLEAPNGDVTYIVDTKRENNEIVHFAESLPDNVNETFKAVVDHKQRWRTACNHTATHLLHQALREILGPHVEQKGSAVHSKYLRFDFSHFAKLSVEELRKVENFVNARIDGHLPLEEHRNVPIKQAMEDGAMALFGEKYGDTVRTIRFGQSIELCGGTHVKNTGDIWYFKIVSEGAVAAGIRRIEAITSDAVKEFYFTNNRMLFEIKDLLHNTPDPVKAVASLQDENTALKKQVEQLLKDKAKGLKNDLIAELKEINGIQFLSKKVDLDAAGIKDLSFEIGGQIDNLFLLLASENEGKALLSCYISKELVASKNLNAGTIVRELGKYIQGGGGGQPFFATAGGKNPAGIPEALDKVKAYIS</sequence>
<dbReference type="Gene3D" id="2.40.30.130">
    <property type="match status" value="1"/>
</dbReference>
<dbReference type="RefSeq" id="WP_119648028.1">
    <property type="nucleotide sequence ID" value="NZ_QXFI01000029.1"/>
</dbReference>
<dbReference type="Pfam" id="PF07973">
    <property type="entry name" value="tRNA_SAD"/>
    <property type="match status" value="1"/>
</dbReference>
<evidence type="ECO:0000313" key="13">
    <source>
        <dbReference type="EMBL" id="RIV43573.1"/>
    </source>
</evidence>
<keyword evidence="16" id="KW-1185">Reference proteome</keyword>
<keyword evidence="2 11" id="KW-0820">tRNA-binding</keyword>
<dbReference type="CDD" id="cd00673">
    <property type="entry name" value="AlaRS_core"/>
    <property type="match status" value="1"/>
</dbReference>
<dbReference type="GO" id="GO:0000049">
    <property type="term" value="F:tRNA binding"/>
    <property type="evidence" value="ECO:0007669"/>
    <property type="project" value="UniProtKB-KW"/>
</dbReference>
<evidence type="ECO:0000256" key="5">
    <source>
        <dbReference type="ARBA" id="ARBA00022741"/>
    </source>
</evidence>
<dbReference type="Gene3D" id="3.30.54.20">
    <property type="match status" value="1"/>
</dbReference>
<evidence type="ECO:0000256" key="2">
    <source>
        <dbReference type="ARBA" id="ARBA00022555"/>
    </source>
</evidence>
<dbReference type="HAMAP" id="MF_00036_B">
    <property type="entry name" value="Ala_tRNA_synth_B"/>
    <property type="match status" value="1"/>
</dbReference>
<dbReference type="InterPro" id="IPR012947">
    <property type="entry name" value="tRNA_SAD"/>
</dbReference>
<dbReference type="EC" id="6.1.1.7" evidence="11"/>
<feature type="binding site" evidence="11">
    <location>
        <position position="664"/>
    </location>
    <ligand>
        <name>Zn(2+)</name>
        <dbReference type="ChEBI" id="CHEBI:29105"/>
    </ligand>
</feature>
<organism evidence="13 15">
    <name type="scientific">Flagellimonas pelagia</name>
    <dbReference type="NCBI Taxonomy" id="2306998"/>
    <lineage>
        <taxon>Bacteria</taxon>
        <taxon>Pseudomonadati</taxon>
        <taxon>Bacteroidota</taxon>
        <taxon>Flavobacteriia</taxon>
        <taxon>Flavobacteriales</taxon>
        <taxon>Flavobacteriaceae</taxon>
        <taxon>Flagellimonas</taxon>
    </lineage>
</organism>
<dbReference type="PANTHER" id="PTHR11777:SF9">
    <property type="entry name" value="ALANINE--TRNA LIGASE, CYTOPLASMIC"/>
    <property type="match status" value="1"/>
</dbReference>
<dbReference type="FunFam" id="3.30.980.10:FF:000004">
    <property type="entry name" value="Alanine--tRNA ligase, cytoplasmic"/>
    <property type="match status" value="1"/>
</dbReference>
<dbReference type="SUPFAM" id="SSF50447">
    <property type="entry name" value="Translation proteins"/>
    <property type="match status" value="1"/>
</dbReference>
<evidence type="ECO:0000313" key="16">
    <source>
        <dbReference type="Proteomes" id="UP000321621"/>
    </source>
</evidence>
<dbReference type="GO" id="GO:0006419">
    <property type="term" value="P:alanyl-tRNA aminoacylation"/>
    <property type="evidence" value="ECO:0007669"/>
    <property type="project" value="UniProtKB-UniRule"/>
</dbReference>
<dbReference type="InterPro" id="IPR050058">
    <property type="entry name" value="Ala-tRNA_ligase"/>
</dbReference>
<dbReference type="InterPro" id="IPR018162">
    <property type="entry name" value="Ala-tRNA-ligase_IIc_anticod-bd"/>
</dbReference>
<comment type="catalytic activity">
    <reaction evidence="11">
        <text>tRNA(Ala) + L-alanine + ATP = L-alanyl-tRNA(Ala) + AMP + diphosphate</text>
        <dbReference type="Rhea" id="RHEA:12540"/>
        <dbReference type="Rhea" id="RHEA-COMP:9657"/>
        <dbReference type="Rhea" id="RHEA-COMP:9923"/>
        <dbReference type="ChEBI" id="CHEBI:30616"/>
        <dbReference type="ChEBI" id="CHEBI:33019"/>
        <dbReference type="ChEBI" id="CHEBI:57972"/>
        <dbReference type="ChEBI" id="CHEBI:78442"/>
        <dbReference type="ChEBI" id="CHEBI:78497"/>
        <dbReference type="ChEBI" id="CHEBI:456215"/>
        <dbReference type="EC" id="6.1.1.7"/>
    </reaction>
</comment>
<evidence type="ECO:0000256" key="10">
    <source>
        <dbReference type="ARBA" id="ARBA00023146"/>
    </source>
</evidence>
<keyword evidence="6 11" id="KW-0862">Zinc</keyword>
<dbReference type="EMBL" id="QXFI01000029">
    <property type="protein sequence ID" value="RIV43573.1"/>
    <property type="molecule type" value="Genomic_DNA"/>
</dbReference>
<dbReference type="OrthoDB" id="9803884at2"/>
<dbReference type="InterPro" id="IPR023033">
    <property type="entry name" value="Ala_tRNA_ligase_euk/bac"/>
</dbReference>
<dbReference type="AlphaFoldDB" id="A0A3A1NGH1"/>
<evidence type="ECO:0000259" key="12">
    <source>
        <dbReference type="PROSITE" id="PS50860"/>
    </source>
</evidence>
<dbReference type="NCBIfam" id="TIGR00344">
    <property type="entry name" value="alaS"/>
    <property type="match status" value="1"/>
</dbReference>
<evidence type="ECO:0000313" key="14">
    <source>
        <dbReference type="EMBL" id="TXJ93189.1"/>
    </source>
</evidence>
<dbReference type="Gene3D" id="3.30.930.10">
    <property type="entry name" value="Bira Bifunctional Protein, Domain 2"/>
    <property type="match status" value="1"/>
</dbReference>
<dbReference type="Pfam" id="PF01411">
    <property type="entry name" value="tRNA-synt_2c"/>
    <property type="match status" value="1"/>
</dbReference>
<dbReference type="PROSITE" id="PS50860">
    <property type="entry name" value="AA_TRNA_LIGASE_II_ALA"/>
    <property type="match status" value="1"/>
</dbReference>
<keyword evidence="9 11" id="KW-0648">Protein biosynthesis</keyword>
<dbReference type="GO" id="GO:0008270">
    <property type="term" value="F:zinc ion binding"/>
    <property type="evidence" value="ECO:0007669"/>
    <property type="project" value="UniProtKB-UniRule"/>
</dbReference>
<dbReference type="PANTHER" id="PTHR11777">
    <property type="entry name" value="ALANYL-TRNA SYNTHETASE"/>
    <property type="match status" value="1"/>
</dbReference>
<dbReference type="InterPro" id="IPR009000">
    <property type="entry name" value="Transl_B-barrel_sf"/>
</dbReference>
<dbReference type="Proteomes" id="UP000321621">
    <property type="component" value="Unassembled WGS sequence"/>
</dbReference>
<dbReference type="Gene3D" id="3.30.980.10">
    <property type="entry name" value="Threonyl-trna Synthetase, Chain A, domain 2"/>
    <property type="match status" value="1"/>
</dbReference>
<evidence type="ECO:0000256" key="4">
    <source>
        <dbReference type="ARBA" id="ARBA00022723"/>
    </source>
</evidence>
<evidence type="ECO:0000256" key="8">
    <source>
        <dbReference type="ARBA" id="ARBA00022884"/>
    </source>
</evidence>
<keyword evidence="4 11" id="KW-0479">Metal-binding</keyword>
<feature type="binding site" evidence="11">
    <location>
        <position position="566"/>
    </location>
    <ligand>
        <name>Zn(2+)</name>
        <dbReference type="ChEBI" id="CHEBI:29105"/>
    </ligand>
</feature>
<dbReference type="FunFam" id="3.10.310.40:FF:000001">
    <property type="entry name" value="Alanine--tRNA ligase"/>
    <property type="match status" value="1"/>
</dbReference>
<keyword evidence="5 11" id="KW-0547">Nucleotide-binding</keyword>
<dbReference type="GO" id="GO:0004813">
    <property type="term" value="F:alanine-tRNA ligase activity"/>
    <property type="evidence" value="ECO:0007669"/>
    <property type="project" value="UniProtKB-UniRule"/>
</dbReference>
<feature type="domain" description="Alanyl-transfer RNA synthetases family profile" evidence="12">
    <location>
        <begin position="1"/>
        <end position="707"/>
    </location>
</feature>
<accession>A0A3A1NGH1</accession>
<comment type="cofactor">
    <cofactor evidence="11">
        <name>Zn(2+)</name>
        <dbReference type="ChEBI" id="CHEBI:29105"/>
    </cofactor>
    <text evidence="11">Binds 1 zinc ion per subunit.</text>
</comment>
<dbReference type="SMART" id="SM00863">
    <property type="entry name" value="tRNA_SAD"/>
    <property type="match status" value="1"/>
</dbReference>
<dbReference type="InterPro" id="IPR018165">
    <property type="entry name" value="Ala-tRNA-synth_IIc_core"/>
</dbReference>
<name>A0A3A1NGH1_9FLAO</name>
<keyword evidence="8 11" id="KW-0694">RNA-binding</keyword>
<dbReference type="Proteomes" id="UP000266691">
    <property type="component" value="Unassembled WGS sequence"/>
</dbReference>
<dbReference type="InterPro" id="IPR045864">
    <property type="entry name" value="aa-tRNA-synth_II/BPL/LPL"/>
</dbReference>
<keyword evidence="10 11" id="KW-0030">Aminoacyl-tRNA synthetase</keyword>
<proteinExistence type="inferred from homology"/>
<protein>
    <recommendedName>
        <fullName evidence="11">Alanine--tRNA ligase</fullName>
        <ecNumber evidence="11">6.1.1.7</ecNumber>
    </recommendedName>
    <alternativeName>
        <fullName evidence="11">Alanyl-tRNA synthetase</fullName>
        <shortName evidence="11">AlaRS</shortName>
    </alternativeName>
</protein>
<dbReference type="GO" id="GO:0002161">
    <property type="term" value="F:aminoacyl-tRNA deacylase activity"/>
    <property type="evidence" value="ECO:0007669"/>
    <property type="project" value="TreeGrafter"/>
</dbReference>
<reference evidence="13 15" key="1">
    <citation type="submission" date="2018-08" db="EMBL/GenBank/DDBJ databases">
        <title>Proposal of Muricauda 72 sp.nov. and Muricauda NH166 sp.nov., isolated from seawater.</title>
        <authorList>
            <person name="Cheng H."/>
            <person name="Wu Y.-H."/>
            <person name="Guo L.-L."/>
            <person name="Xu X.-W."/>
        </authorList>
    </citation>
    <scope>NUCLEOTIDE SEQUENCE [LARGE SCALE GENOMIC DNA]</scope>
    <source>
        <strain evidence="13 15">72</strain>
    </source>
</reference>
<dbReference type="GO" id="GO:0005524">
    <property type="term" value="F:ATP binding"/>
    <property type="evidence" value="ECO:0007669"/>
    <property type="project" value="UniProtKB-UniRule"/>
</dbReference>
<comment type="domain">
    <text evidence="11">Consists of three domains; the N-terminal catalytic domain, the editing domain and the C-terminal C-Ala domain. The editing domain removes incorrectly charged amino acids, while the C-Ala domain, along with tRNA(Ala), serves as a bridge to cooperatively bring together the editing and aminoacylation centers thus stimulating deacylation of misacylated tRNAs.</text>
</comment>
<keyword evidence="3 11" id="KW-0436">Ligase</keyword>
<evidence type="ECO:0000256" key="6">
    <source>
        <dbReference type="ARBA" id="ARBA00022833"/>
    </source>
</evidence>
<reference evidence="14 16" key="2">
    <citation type="submission" date="2019-07" db="EMBL/GenBank/DDBJ databases">
        <title>Draft genome of two Muricauda strains isolated from deep sea.</title>
        <authorList>
            <person name="Sun C."/>
        </authorList>
    </citation>
    <scope>NUCLEOTIDE SEQUENCE [LARGE SCALE GENOMIC DNA]</scope>
    <source>
        <strain evidence="14 16">72</strain>
    </source>
</reference>
<comment type="caution">
    <text evidence="13">The sequence shown here is derived from an EMBL/GenBank/DDBJ whole genome shotgun (WGS) entry which is preliminary data.</text>
</comment>
<dbReference type="EMBL" id="VNWK01000029">
    <property type="protein sequence ID" value="TXJ93189.1"/>
    <property type="molecule type" value="Genomic_DNA"/>
</dbReference>
<dbReference type="InterPro" id="IPR018163">
    <property type="entry name" value="Thr/Ala-tRNA-synth_IIc_edit"/>
</dbReference>
<dbReference type="GO" id="GO:0005737">
    <property type="term" value="C:cytoplasm"/>
    <property type="evidence" value="ECO:0007669"/>
    <property type="project" value="UniProtKB-SubCell"/>
</dbReference>